<dbReference type="GO" id="GO:0019288">
    <property type="term" value="P:isopentenyl diphosphate biosynthetic process, methylerythritol 4-phosphate pathway"/>
    <property type="evidence" value="ECO:0007669"/>
    <property type="project" value="TreeGrafter"/>
</dbReference>
<keyword evidence="8 10" id="KW-0786">Thiamine pyrophosphate</keyword>
<feature type="binding site" evidence="10">
    <location>
        <position position="176"/>
    </location>
    <ligand>
        <name>thiamine diphosphate</name>
        <dbReference type="ChEBI" id="CHEBI:58937"/>
    </ligand>
</feature>
<protein>
    <recommendedName>
        <fullName evidence="10">1-deoxy-D-xylulose-5-phosphate synthase</fullName>
        <ecNumber evidence="10">2.2.1.7</ecNumber>
    </recommendedName>
    <alternativeName>
        <fullName evidence="10">1-deoxyxylulose-5-phosphate synthase</fullName>
        <shortName evidence="10">DXP synthase</shortName>
        <shortName evidence="10">DXPS</shortName>
    </alternativeName>
</protein>
<feature type="binding site" evidence="10">
    <location>
        <position position="283"/>
    </location>
    <ligand>
        <name>thiamine diphosphate</name>
        <dbReference type="ChEBI" id="CHEBI:58937"/>
    </ligand>
</feature>
<comment type="subunit">
    <text evidence="3 10">Homodimer.</text>
</comment>
<dbReference type="AlphaFoldDB" id="A0A9D9GPV7"/>
<evidence type="ECO:0000259" key="11">
    <source>
        <dbReference type="SMART" id="SM00861"/>
    </source>
</evidence>
<feature type="binding site" evidence="10">
    <location>
        <position position="74"/>
    </location>
    <ligand>
        <name>thiamine diphosphate</name>
        <dbReference type="ChEBI" id="CHEBI:58937"/>
    </ligand>
</feature>
<dbReference type="CDD" id="cd02007">
    <property type="entry name" value="TPP_DXS"/>
    <property type="match status" value="1"/>
</dbReference>
<comment type="cofactor">
    <cofactor evidence="10">
        <name>thiamine diphosphate</name>
        <dbReference type="ChEBI" id="CHEBI:58937"/>
    </cofactor>
    <text evidence="10">Binds 1 thiamine pyrophosphate per subunit.</text>
</comment>
<feature type="binding site" evidence="10">
    <location>
        <position position="176"/>
    </location>
    <ligand>
        <name>Mg(2+)</name>
        <dbReference type="ChEBI" id="CHEBI:18420"/>
    </ligand>
</feature>
<dbReference type="Pfam" id="PF02780">
    <property type="entry name" value="Transketolase_C"/>
    <property type="match status" value="1"/>
</dbReference>
<dbReference type="SUPFAM" id="SSF52518">
    <property type="entry name" value="Thiamin diphosphate-binding fold (THDP-binding)"/>
    <property type="match status" value="2"/>
</dbReference>
<keyword evidence="5 10" id="KW-0479">Metal-binding</keyword>
<evidence type="ECO:0000256" key="5">
    <source>
        <dbReference type="ARBA" id="ARBA00022723"/>
    </source>
</evidence>
<dbReference type="InterPro" id="IPR005475">
    <property type="entry name" value="Transketolase-like_Pyr-bd"/>
</dbReference>
<keyword evidence="4 10" id="KW-0808">Transferase</keyword>
<organism evidence="12 13">
    <name type="scientific">Candidatus Avisuccinivibrio stercorigallinarum</name>
    <dbReference type="NCBI Taxonomy" id="2840704"/>
    <lineage>
        <taxon>Bacteria</taxon>
        <taxon>Pseudomonadati</taxon>
        <taxon>Pseudomonadota</taxon>
        <taxon>Gammaproteobacteria</taxon>
        <taxon>Aeromonadales</taxon>
        <taxon>Succinivibrionaceae</taxon>
        <taxon>Succinivibrionaceae incertae sedis</taxon>
        <taxon>Candidatus Avisuccinivibrio</taxon>
    </lineage>
</organism>
<dbReference type="Gene3D" id="3.40.50.970">
    <property type="match status" value="2"/>
</dbReference>
<evidence type="ECO:0000313" key="13">
    <source>
        <dbReference type="Proteomes" id="UP000823631"/>
    </source>
</evidence>
<evidence type="ECO:0000256" key="8">
    <source>
        <dbReference type="ARBA" id="ARBA00023052"/>
    </source>
</evidence>
<name>A0A9D9GPV7_9GAMM</name>
<dbReference type="NCBIfam" id="TIGR00204">
    <property type="entry name" value="dxs"/>
    <property type="match status" value="1"/>
</dbReference>
<feature type="domain" description="Transketolase-like pyrimidine-binding" evidence="11">
    <location>
        <begin position="314"/>
        <end position="478"/>
    </location>
</feature>
<comment type="catalytic activity">
    <reaction evidence="10">
        <text>D-glyceraldehyde 3-phosphate + pyruvate + H(+) = 1-deoxy-D-xylulose 5-phosphate + CO2</text>
        <dbReference type="Rhea" id="RHEA:12605"/>
        <dbReference type="ChEBI" id="CHEBI:15361"/>
        <dbReference type="ChEBI" id="CHEBI:15378"/>
        <dbReference type="ChEBI" id="CHEBI:16526"/>
        <dbReference type="ChEBI" id="CHEBI:57792"/>
        <dbReference type="ChEBI" id="CHEBI:59776"/>
        <dbReference type="EC" id="2.2.1.7"/>
    </reaction>
</comment>
<feature type="binding site" evidence="10">
    <location>
        <begin position="147"/>
        <end position="148"/>
    </location>
    <ligand>
        <name>thiamine diphosphate</name>
        <dbReference type="ChEBI" id="CHEBI:58937"/>
    </ligand>
</feature>
<reference evidence="12" key="1">
    <citation type="submission" date="2020-10" db="EMBL/GenBank/DDBJ databases">
        <authorList>
            <person name="Gilroy R."/>
        </authorList>
    </citation>
    <scope>NUCLEOTIDE SEQUENCE</scope>
    <source>
        <strain evidence="12">17213</strain>
    </source>
</reference>
<evidence type="ECO:0000256" key="2">
    <source>
        <dbReference type="ARBA" id="ARBA00011081"/>
    </source>
</evidence>
<dbReference type="SMART" id="SM00861">
    <property type="entry name" value="Transket_pyr"/>
    <property type="match status" value="1"/>
</dbReference>
<dbReference type="GO" id="GO:0005829">
    <property type="term" value="C:cytosol"/>
    <property type="evidence" value="ECO:0007669"/>
    <property type="project" value="TreeGrafter"/>
</dbReference>
<evidence type="ECO:0000256" key="1">
    <source>
        <dbReference type="ARBA" id="ARBA00004980"/>
    </source>
</evidence>
<feature type="binding site" evidence="10">
    <location>
        <begin position="115"/>
        <end position="117"/>
    </location>
    <ligand>
        <name>thiamine diphosphate</name>
        <dbReference type="ChEBI" id="CHEBI:58937"/>
    </ligand>
</feature>
<keyword evidence="9 10" id="KW-0414">Isoprene biosynthesis</keyword>
<dbReference type="NCBIfam" id="NF003933">
    <property type="entry name" value="PRK05444.2-2"/>
    <property type="match status" value="1"/>
</dbReference>
<evidence type="ECO:0000256" key="6">
    <source>
        <dbReference type="ARBA" id="ARBA00022842"/>
    </source>
</evidence>
<evidence type="ECO:0000256" key="4">
    <source>
        <dbReference type="ARBA" id="ARBA00022679"/>
    </source>
</evidence>
<comment type="caution">
    <text evidence="12">The sequence shown here is derived from an EMBL/GenBank/DDBJ whole genome shotgun (WGS) entry which is preliminary data.</text>
</comment>
<dbReference type="Pfam" id="PF02779">
    <property type="entry name" value="Transket_pyr"/>
    <property type="match status" value="1"/>
</dbReference>
<keyword evidence="7 10" id="KW-0784">Thiamine biosynthesis</keyword>
<feature type="binding site" evidence="10">
    <location>
        <position position="146"/>
    </location>
    <ligand>
        <name>Mg(2+)</name>
        <dbReference type="ChEBI" id="CHEBI:18420"/>
    </ligand>
</feature>
<dbReference type="SUPFAM" id="SSF52922">
    <property type="entry name" value="TK C-terminal domain-like"/>
    <property type="match status" value="1"/>
</dbReference>
<dbReference type="GO" id="GO:0008661">
    <property type="term" value="F:1-deoxy-D-xylulose-5-phosphate synthase activity"/>
    <property type="evidence" value="ECO:0007669"/>
    <property type="project" value="UniProtKB-UniRule"/>
</dbReference>
<dbReference type="Proteomes" id="UP000823631">
    <property type="component" value="Unassembled WGS sequence"/>
</dbReference>
<reference evidence="12" key="2">
    <citation type="journal article" date="2021" name="PeerJ">
        <title>Extensive microbial diversity within the chicken gut microbiome revealed by metagenomics and culture.</title>
        <authorList>
            <person name="Gilroy R."/>
            <person name="Ravi A."/>
            <person name="Getino M."/>
            <person name="Pursley I."/>
            <person name="Horton D.L."/>
            <person name="Alikhan N.F."/>
            <person name="Baker D."/>
            <person name="Gharbi K."/>
            <person name="Hall N."/>
            <person name="Watson M."/>
            <person name="Adriaenssens E.M."/>
            <person name="Foster-Nyarko E."/>
            <person name="Jarju S."/>
            <person name="Secka A."/>
            <person name="Antonio M."/>
            <person name="Oren A."/>
            <person name="Chaudhuri R.R."/>
            <person name="La Ragione R."/>
            <person name="Hildebrand F."/>
            <person name="Pallen M.J."/>
        </authorList>
    </citation>
    <scope>NUCLEOTIDE SEQUENCE</scope>
    <source>
        <strain evidence="12">17213</strain>
    </source>
</reference>
<proteinExistence type="inferred from homology"/>
<comment type="function">
    <text evidence="10">Catalyzes the acyloin condensation reaction between C atoms 2 and 3 of pyruvate and glyceraldehyde 3-phosphate to yield 1-deoxy-D-xylulose-5-phosphate (DXP).</text>
</comment>
<evidence type="ECO:0000256" key="3">
    <source>
        <dbReference type="ARBA" id="ARBA00011738"/>
    </source>
</evidence>
<comment type="cofactor">
    <cofactor evidence="10">
        <name>Mg(2+)</name>
        <dbReference type="ChEBI" id="CHEBI:18420"/>
    </cofactor>
    <text evidence="10">Binds 1 Mg(2+) ion per subunit.</text>
</comment>
<dbReference type="GO" id="GO:0030976">
    <property type="term" value="F:thiamine pyrophosphate binding"/>
    <property type="evidence" value="ECO:0007669"/>
    <property type="project" value="UniProtKB-UniRule"/>
</dbReference>
<dbReference type="PANTHER" id="PTHR43322">
    <property type="entry name" value="1-D-DEOXYXYLULOSE 5-PHOSPHATE SYNTHASE-RELATED"/>
    <property type="match status" value="1"/>
</dbReference>
<evidence type="ECO:0000256" key="10">
    <source>
        <dbReference type="HAMAP-Rule" id="MF_00315"/>
    </source>
</evidence>
<dbReference type="Pfam" id="PF13292">
    <property type="entry name" value="DXP_synthase_N"/>
    <property type="match status" value="1"/>
</dbReference>
<dbReference type="InterPro" id="IPR009014">
    <property type="entry name" value="Transketo_C/PFOR_II"/>
</dbReference>
<dbReference type="InterPro" id="IPR005477">
    <property type="entry name" value="Dxylulose-5-P_synthase"/>
</dbReference>
<feature type="binding site" evidence="10">
    <location>
        <position position="365"/>
    </location>
    <ligand>
        <name>thiamine diphosphate</name>
        <dbReference type="ChEBI" id="CHEBI:58937"/>
    </ligand>
</feature>
<dbReference type="CDD" id="cd07033">
    <property type="entry name" value="TPP_PYR_DXS_TK_like"/>
    <property type="match status" value="1"/>
</dbReference>
<dbReference type="EC" id="2.2.1.7" evidence="10"/>
<keyword evidence="6 10" id="KW-0460">Magnesium</keyword>
<evidence type="ECO:0000256" key="9">
    <source>
        <dbReference type="ARBA" id="ARBA00023229"/>
    </source>
</evidence>
<comment type="pathway">
    <text evidence="1 10">Metabolic intermediate biosynthesis; 1-deoxy-D-xylulose 5-phosphate biosynthesis; 1-deoxy-D-xylulose 5-phosphate from D-glyceraldehyde 3-phosphate and pyruvate: step 1/1.</text>
</comment>
<dbReference type="Gene3D" id="3.40.50.920">
    <property type="match status" value="1"/>
</dbReference>
<dbReference type="HAMAP" id="MF_00315">
    <property type="entry name" value="DXP_synth"/>
    <property type="match status" value="1"/>
</dbReference>
<dbReference type="GO" id="GO:0009228">
    <property type="term" value="P:thiamine biosynthetic process"/>
    <property type="evidence" value="ECO:0007669"/>
    <property type="project" value="UniProtKB-UniRule"/>
</dbReference>
<evidence type="ECO:0000256" key="7">
    <source>
        <dbReference type="ARBA" id="ARBA00022977"/>
    </source>
</evidence>
<dbReference type="GO" id="GO:0016114">
    <property type="term" value="P:terpenoid biosynthetic process"/>
    <property type="evidence" value="ECO:0007669"/>
    <property type="project" value="UniProtKB-UniRule"/>
</dbReference>
<sequence>MASLLDRIHDASDLRRLSKEQLPGLCAEVRSCLIDTVSKTAGHLASGLGVVELTCALHYVYNTPHDHIIWDVGHQAYPHKILTGHKAELSTIRQKGGLHAFIWRGETKYDLLSTGHASTSIGSALGLALADRAKGRDNRTVAVIGDGSMTGGMAFEALNHAGSFKDLNLLIILNDNEMSISENVGSLAQHLSEVLANPHYVKLVEGGKRVLSKLPALREFALRAQEHAKGMVMPGTLFEEFGFNYIGPVDGHDVVRLTSLLEKIKALPGLQFLHIVTKKGKGYAPAEQDPICYHGVPAFDPKSGLHPTPMPQDKSFSRAFGNWLCDRAARDENIMGITPAMRVGSAMDEFAVKFPQRFIDVGIAEQHALVLASGLAAGGLHPVVAIYSSFLQRAYDSVIHDLAIQDLPITLAIDRGGVVGPDGPTHQGVFDLVYLRAVPNLVIMTPAVLTELAAMLEFAADYQHPAAVRYPRTSGSDSFTHAEPSPIELGRAQLLRQGKKAALLCFGPIAHDLEELAAARDYTLVNMRFVKPLDTAVVKWAAENHDLVVSIEEGVKQGGIGEEIADFMLEQQLTQAKFMNLALPDRFLLEATRSEILQELKLDAPGVIAKVDARLQAL</sequence>
<accession>A0A9D9GPV7</accession>
<dbReference type="InterPro" id="IPR033248">
    <property type="entry name" value="Transketolase_C"/>
</dbReference>
<dbReference type="EMBL" id="JADINH010000111">
    <property type="protein sequence ID" value="MBO8415762.1"/>
    <property type="molecule type" value="Genomic_DNA"/>
</dbReference>
<dbReference type="InterPro" id="IPR029061">
    <property type="entry name" value="THDP-binding"/>
</dbReference>
<dbReference type="GO" id="GO:0000287">
    <property type="term" value="F:magnesium ion binding"/>
    <property type="evidence" value="ECO:0007669"/>
    <property type="project" value="UniProtKB-UniRule"/>
</dbReference>
<dbReference type="PANTHER" id="PTHR43322:SF5">
    <property type="entry name" value="1-DEOXY-D-XYLULOSE-5-PHOSPHATE SYNTHASE, CHLOROPLASTIC"/>
    <property type="match status" value="1"/>
</dbReference>
<comment type="similarity">
    <text evidence="2 10">Belongs to the transketolase family. DXPS subfamily.</text>
</comment>
<gene>
    <name evidence="10 12" type="primary">dxs</name>
    <name evidence="12" type="ORF">IAB19_05225</name>
</gene>
<evidence type="ECO:0000313" key="12">
    <source>
        <dbReference type="EMBL" id="MBO8415762.1"/>
    </source>
</evidence>